<dbReference type="RefSeq" id="XP_016606596.1">
    <property type="nucleotide sequence ID" value="XM_016754454.1"/>
</dbReference>
<dbReference type="InterPro" id="IPR018108">
    <property type="entry name" value="MCP_transmembrane"/>
</dbReference>
<dbReference type="EMBL" id="KQ257460">
    <property type="protein sequence ID" value="KNC98556.1"/>
    <property type="molecule type" value="Genomic_DNA"/>
</dbReference>
<dbReference type="PANTHER" id="PTHR45760:SF2">
    <property type="entry name" value="FI19922P1-RELATED"/>
    <property type="match status" value="1"/>
</dbReference>
<dbReference type="Gene3D" id="1.50.40.10">
    <property type="entry name" value="Mitochondrial carrier domain"/>
    <property type="match status" value="2"/>
</dbReference>
<keyword evidence="7" id="KW-1133">Transmembrane helix</keyword>
<dbReference type="Pfam" id="PF00153">
    <property type="entry name" value="Mito_carr"/>
    <property type="match status" value="3"/>
</dbReference>
<evidence type="ECO:0000256" key="9">
    <source>
        <dbReference type="ARBA" id="ARBA00023136"/>
    </source>
</evidence>
<evidence type="ECO:0000256" key="7">
    <source>
        <dbReference type="ARBA" id="ARBA00022989"/>
    </source>
</evidence>
<dbReference type="PROSITE" id="PS50920">
    <property type="entry name" value="SOLCAR"/>
    <property type="match status" value="3"/>
</dbReference>
<reference evidence="12 13" key="1">
    <citation type="submission" date="2009-08" db="EMBL/GenBank/DDBJ databases">
        <title>The Genome Sequence of Spizellomyces punctatus strain DAOM BR117.</title>
        <authorList>
            <consortium name="The Broad Institute Genome Sequencing Platform"/>
            <person name="Russ C."/>
            <person name="Cuomo C."/>
            <person name="Shea T."/>
            <person name="Young S.K."/>
            <person name="Zeng Q."/>
            <person name="Koehrsen M."/>
            <person name="Haas B."/>
            <person name="Borodovsky M."/>
            <person name="Guigo R."/>
            <person name="Alvarado L."/>
            <person name="Berlin A."/>
            <person name="Bochicchio J."/>
            <person name="Borenstein D."/>
            <person name="Chapman S."/>
            <person name="Chen Z."/>
            <person name="Engels R."/>
            <person name="Freedman E."/>
            <person name="Gellesch M."/>
            <person name="Goldberg J."/>
            <person name="Griggs A."/>
            <person name="Gujja S."/>
            <person name="Heiman D."/>
            <person name="Hepburn T."/>
            <person name="Howarth C."/>
            <person name="Jen D."/>
            <person name="Larson L."/>
            <person name="Lewis B."/>
            <person name="Mehta T."/>
            <person name="Park D."/>
            <person name="Pearson M."/>
            <person name="Roberts A."/>
            <person name="Saif S."/>
            <person name="Shenoy N."/>
            <person name="Sisk P."/>
            <person name="Stolte C."/>
            <person name="Sykes S."/>
            <person name="Thomson T."/>
            <person name="Walk T."/>
            <person name="White J."/>
            <person name="Yandava C."/>
            <person name="Burger G."/>
            <person name="Gray M.W."/>
            <person name="Holland P.W.H."/>
            <person name="King N."/>
            <person name="Lang F.B.F."/>
            <person name="Roger A.J."/>
            <person name="Ruiz-Trillo I."/>
            <person name="Lander E."/>
            <person name="Nusbaum C."/>
        </authorList>
    </citation>
    <scope>NUCLEOTIDE SEQUENCE [LARGE SCALE GENOMIC DNA]</scope>
    <source>
        <strain evidence="12 13">DAOM BR117</strain>
    </source>
</reference>
<dbReference type="Proteomes" id="UP000053201">
    <property type="component" value="Unassembled WGS sequence"/>
</dbReference>
<dbReference type="OMA" id="YWWGYES"/>
<dbReference type="InterPro" id="IPR023395">
    <property type="entry name" value="MCP_dom_sf"/>
</dbReference>
<evidence type="ECO:0000256" key="8">
    <source>
        <dbReference type="ARBA" id="ARBA00023128"/>
    </source>
</evidence>
<keyword evidence="13" id="KW-1185">Reference proteome</keyword>
<evidence type="ECO:0000256" key="1">
    <source>
        <dbReference type="ARBA" id="ARBA00004448"/>
    </source>
</evidence>
<evidence type="ECO:0000256" key="3">
    <source>
        <dbReference type="ARBA" id="ARBA00022448"/>
    </source>
</evidence>
<dbReference type="GO" id="GO:0031921">
    <property type="term" value="P:pyridoxal phosphate transport"/>
    <property type="evidence" value="ECO:0007669"/>
    <property type="project" value="EnsemblFungi"/>
</dbReference>
<feature type="repeat" description="Solcar" evidence="10">
    <location>
        <begin position="112"/>
        <end position="193"/>
    </location>
</feature>
<dbReference type="VEuPathDB" id="FungiDB:SPPG_06245"/>
<dbReference type="InParanoid" id="A0A0L0HC98"/>
<keyword evidence="5" id="KW-0677">Repeat</keyword>
<feature type="repeat" description="Solcar" evidence="10">
    <location>
        <begin position="22"/>
        <end position="105"/>
    </location>
</feature>
<dbReference type="GO" id="GO:0005743">
    <property type="term" value="C:mitochondrial inner membrane"/>
    <property type="evidence" value="ECO:0007669"/>
    <property type="project" value="UniProtKB-SubCell"/>
</dbReference>
<dbReference type="STRING" id="645134.A0A0L0HC98"/>
<evidence type="ECO:0000313" key="12">
    <source>
        <dbReference type="EMBL" id="KNC98556.1"/>
    </source>
</evidence>
<dbReference type="InterPro" id="IPR002067">
    <property type="entry name" value="MCP"/>
</dbReference>
<dbReference type="eggNOG" id="KOG0761">
    <property type="taxonomic scope" value="Eukaryota"/>
</dbReference>
<keyword evidence="8" id="KW-0496">Mitochondrion</keyword>
<evidence type="ECO:0000256" key="6">
    <source>
        <dbReference type="ARBA" id="ARBA00022792"/>
    </source>
</evidence>
<dbReference type="AlphaFoldDB" id="A0A0L0HC98"/>
<keyword evidence="9 10" id="KW-0472">Membrane</keyword>
<keyword evidence="6" id="KW-0999">Mitochondrion inner membrane</keyword>
<dbReference type="GO" id="GO:0006879">
    <property type="term" value="P:intracellular iron ion homeostasis"/>
    <property type="evidence" value="ECO:0007669"/>
    <property type="project" value="EnsemblFungi"/>
</dbReference>
<comment type="similarity">
    <text evidence="2 11">Belongs to the mitochondrial carrier (TC 2.A.29) family.</text>
</comment>
<evidence type="ECO:0000256" key="11">
    <source>
        <dbReference type="RuleBase" id="RU000488"/>
    </source>
</evidence>
<evidence type="ECO:0000256" key="2">
    <source>
        <dbReference type="ARBA" id="ARBA00006375"/>
    </source>
</evidence>
<dbReference type="GO" id="GO:0030170">
    <property type="term" value="F:pyridoxal phosphate binding"/>
    <property type="evidence" value="ECO:0007669"/>
    <property type="project" value="EnsemblFungi"/>
</dbReference>
<evidence type="ECO:0000256" key="5">
    <source>
        <dbReference type="ARBA" id="ARBA00022737"/>
    </source>
</evidence>
<dbReference type="GeneID" id="27689568"/>
<dbReference type="OrthoDB" id="1747031at2759"/>
<name>A0A0L0HC98_SPIPD</name>
<evidence type="ECO:0000313" key="13">
    <source>
        <dbReference type="Proteomes" id="UP000053201"/>
    </source>
</evidence>
<dbReference type="GO" id="GO:1990542">
    <property type="term" value="P:mitochondrial transmembrane transport"/>
    <property type="evidence" value="ECO:0007669"/>
    <property type="project" value="InterPro"/>
</dbReference>
<organism evidence="12 13">
    <name type="scientific">Spizellomyces punctatus (strain DAOM BR117)</name>
    <dbReference type="NCBI Taxonomy" id="645134"/>
    <lineage>
        <taxon>Eukaryota</taxon>
        <taxon>Fungi</taxon>
        <taxon>Fungi incertae sedis</taxon>
        <taxon>Chytridiomycota</taxon>
        <taxon>Chytridiomycota incertae sedis</taxon>
        <taxon>Chytridiomycetes</taxon>
        <taxon>Spizellomycetales</taxon>
        <taxon>Spizellomycetaceae</taxon>
        <taxon>Spizellomyces</taxon>
    </lineage>
</organism>
<evidence type="ECO:0000256" key="10">
    <source>
        <dbReference type="PROSITE-ProRule" id="PRU00282"/>
    </source>
</evidence>
<evidence type="ECO:0000256" key="4">
    <source>
        <dbReference type="ARBA" id="ARBA00022692"/>
    </source>
</evidence>
<protein>
    <recommendedName>
        <fullName evidence="14">Mitochondrial carrier</fullName>
    </recommendedName>
</protein>
<keyword evidence="4 10" id="KW-0812">Transmembrane</keyword>
<dbReference type="FunCoup" id="A0A0L0HC98">
    <property type="interactions" value="354"/>
</dbReference>
<evidence type="ECO:0008006" key="14">
    <source>
        <dbReference type="Google" id="ProtNLM"/>
    </source>
</evidence>
<feature type="repeat" description="Solcar" evidence="10">
    <location>
        <begin position="202"/>
        <end position="284"/>
    </location>
</feature>
<comment type="subcellular location">
    <subcellularLocation>
        <location evidence="1">Mitochondrion inner membrane</location>
        <topology evidence="1">Multi-pass membrane protein</topology>
    </subcellularLocation>
</comment>
<dbReference type="PANTHER" id="PTHR45760">
    <property type="entry name" value="FI19922P1-RELATED"/>
    <property type="match status" value="1"/>
</dbReference>
<keyword evidence="3 11" id="KW-0813">Transport</keyword>
<dbReference type="PRINTS" id="PR00926">
    <property type="entry name" value="MITOCARRIER"/>
</dbReference>
<accession>A0A0L0HC98</accession>
<gene>
    <name evidence="12" type="ORF">SPPG_06245</name>
</gene>
<dbReference type="InterPro" id="IPR045315">
    <property type="entry name" value="Mtm1-like"/>
</dbReference>
<dbReference type="SUPFAM" id="SSF103506">
    <property type="entry name" value="Mitochondrial carrier"/>
    <property type="match status" value="1"/>
</dbReference>
<sequence length="285" mass="31362">MSLSEGEYEVLEECIEIKHPSTHTHIRTLSACTGAILTSLLVTPFDVVKTRMQSSAYPLSTQSIIRVVVGSEGVKGLWRGLVPTLVMSVPSTVVYYIGYEDVRGRMVARWGEGVYAPLVAGGLARTLAATLTSPLELLRTRMQAGKMRRVRDVRAWIKSEGVRGLWRGLGPTLWRDVPFSGIYWLTYEKTKTHLPNPTSTHIEFRNAFLSGAVAGTIAAILTTPFDVAKTVMQVGAEGGMVPVLREIVRREGWRGLFRGVEPRVAKVAPACAVMVSSYEVGKRLF</sequence>
<proteinExistence type="inferred from homology"/>